<gene>
    <name evidence="4" type="ORF">DICPUDRAFT_99606</name>
</gene>
<evidence type="ECO:0008006" key="6">
    <source>
        <dbReference type="Google" id="ProtNLM"/>
    </source>
</evidence>
<dbReference type="STRING" id="5786.F1A0R8"/>
<reference evidence="5" key="1">
    <citation type="journal article" date="2011" name="Genome Biol.">
        <title>Comparative genomics of the social amoebae Dictyostelium discoideum and Dictyostelium purpureum.</title>
        <authorList>
            <consortium name="US DOE Joint Genome Institute (JGI-PGF)"/>
            <person name="Sucgang R."/>
            <person name="Kuo A."/>
            <person name="Tian X."/>
            <person name="Salerno W."/>
            <person name="Parikh A."/>
            <person name="Feasley C.L."/>
            <person name="Dalin E."/>
            <person name="Tu H."/>
            <person name="Huang E."/>
            <person name="Barry K."/>
            <person name="Lindquist E."/>
            <person name="Shapiro H."/>
            <person name="Bruce D."/>
            <person name="Schmutz J."/>
            <person name="Salamov A."/>
            <person name="Fey P."/>
            <person name="Gaudet P."/>
            <person name="Anjard C."/>
            <person name="Babu M.M."/>
            <person name="Basu S."/>
            <person name="Bushmanova Y."/>
            <person name="van der Wel H."/>
            <person name="Katoh-Kurasawa M."/>
            <person name="Dinh C."/>
            <person name="Coutinho P.M."/>
            <person name="Saito T."/>
            <person name="Elias M."/>
            <person name="Schaap P."/>
            <person name="Kay R.R."/>
            <person name="Henrissat B."/>
            <person name="Eichinger L."/>
            <person name="Rivero F."/>
            <person name="Putnam N.H."/>
            <person name="West C.M."/>
            <person name="Loomis W.F."/>
            <person name="Chisholm R.L."/>
            <person name="Shaulsky G."/>
            <person name="Strassmann J.E."/>
            <person name="Queller D.C."/>
            <person name="Kuspa A."/>
            <person name="Grigoriev I.V."/>
        </authorList>
    </citation>
    <scope>NUCLEOTIDE SEQUENCE [LARGE SCALE GENOMIC DNA]</scope>
    <source>
        <strain evidence="5">QSDP1</strain>
    </source>
</reference>
<dbReference type="InterPro" id="IPR011043">
    <property type="entry name" value="Gal_Oxase/kelch_b-propeller"/>
</dbReference>
<evidence type="ECO:0000256" key="2">
    <source>
        <dbReference type="ARBA" id="ARBA00022737"/>
    </source>
</evidence>
<dbReference type="Proteomes" id="UP000001064">
    <property type="component" value="Unassembled WGS sequence"/>
</dbReference>
<organism evidence="4 5">
    <name type="scientific">Dictyostelium purpureum</name>
    <name type="common">Slime mold</name>
    <dbReference type="NCBI Taxonomy" id="5786"/>
    <lineage>
        <taxon>Eukaryota</taxon>
        <taxon>Amoebozoa</taxon>
        <taxon>Evosea</taxon>
        <taxon>Eumycetozoa</taxon>
        <taxon>Dictyostelia</taxon>
        <taxon>Dictyosteliales</taxon>
        <taxon>Dictyosteliaceae</taxon>
        <taxon>Dictyostelium</taxon>
    </lineage>
</organism>
<dbReference type="SUPFAM" id="SSF50965">
    <property type="entry name" value="Galactose oxidase, central domain"/>
    <property type="match status" value="1"/>
</dbReference>
<evidence type="ECO:0000256" key="1">
    <source>
        <dbReference type="ARBA" id="ARBA00022441"/>
    </source>
</evidence>
<evidence type="ECO:0000313" key="5">
    <source>
        <dbReference type="Proteomes" id="UP000001064"/>
    </source>
</evidence>
<dbReference type="RefSeq" id="XP_003293269.1">
    <property type="nucleotide sequence ID" value="XM_003293221.1"/>
</dbReference>
<evidence type="ECO:0000256" key="3">
    <source>
        <dbReference type="SAM" id="MobiDB-lite"/>
    </source>
</evidence>
<keyword evidence="2" id="KW-0677">Repeat</keyword>
<accession>F1A0R8</accession>
<keyword evidence="5" id="KW-1185">Reference proteome</keyword>
<dbReference type="Pfam" id="PF01344">
    <property type="entry name" value="Kelch_1"/>
    <property type="match status" value="1"/>
</dbReference>
<feature type="region of interest" description="Disordered" evidence="3">
    <location>
        <begin position="1"/>
        <end position="21"/>
    </location>
</feature>
<dbReference type="SUPFAM" id="SSF117281">
    <property type="entry name" value="Kelch motif"/>
    <property type="match status" value="1"/>
</dbReference>
<dbReference type="GeneID" id="10510967"/>
<dbReference type="OrthoDB" id="45365at2759"/>
<dbReference type="VEuPathDB" id="AmoebaDB:DICPUDRAFT_99606"/>
<keyword evidence="1" id="KW-0880">Kelch repeat</keyword>
<dbReference type="PANTHER" id="PTHR46260">
    <property type="entry name" value="RING-TYPE DOMAIN-CONTAINING PROTEIN"/>
    <property type="match status" value="1"/>
</dbReference>
<dbReference type="PANTHER" id="PTHR46260:SF3">
    <property type="entry name" value="RING-TYPE DOMAIN-CONTAINING PROTEIN"/>
    <property type="match status" value="1"/>
</dbReference>
<dbReference type="AlphaFoldDB" id="F1A0R8"/>
<dbReference type="Gene3D" id="2.120.10.80">
    <property type="entry name" value="Kelch-type beta propeller"/>
    <property type="match status" value="1"/>
</dbReference>
<dbReference type="InterPro" id="IPR051746">
    <property type="entry name" value="Kelch_domain_containing_8"/>
</dbReference>
<dbReference type="KEGG" id="dpp:DICPUDRAFT_99606"/>
<proteinExistence type="predicted"/>
<dbReference type="InterPro" id="IPR015915">
    <property type="entry name" value="Kelch-typ_b-propeller"/>
</dbReference>
<dbReference type="InterPro" id="IPR006652">
    <property type="entry name" value="Kelch_1"/>
</dbReference>
<dbReference type="EMBL" id="GL871348">
    <property type="protein sequence ID" value="EGC30206.1"/>
    <property type="molecule type" value="Genomic_DNA"/>
</dbReference>
<dbReference type="InParanoid" id="F1A0R8"/>
<sequence length="450" mass="50273">MQNNDFRFLAKRKPNNQPQTGEELQNITTTTSTSTIITTANTQNAPIATKPIVIPNNIGNNSNDNNKTKCSYCNSGTSFGSESPHSSVMAYLSNTPPISALPQPLLTPSDYERNMSPQMNYSSSSSLSSSFGREITPISSSPNAIPFLSIRTLSENSLLSQSFYIIGGKDMSCKARCCRIQSTDSKIWPIPNTNEKREYVSDSAVMFGQHIYIFGGGEQSDTYEIFDTRGHTGAWSKHDMLGSSGGSFISCCQYTDSIYLVGGRRNGEILNRVDKCSKYKSNGPNLKFENFGKLREPRFNCFSFAFNNKLYVVGGGSRSSLNRTIEVLDLSSSGSESTVFYSDLDDWEVQGVAFNGSDLIYINTSYSFYSLNINNKKKTFLADPPLAPQKRNGTPICMGLDSNHNSVIHLASYFSHYVYYIDENRWETKKIEKQDNSYYHAMVWFFLNGF</sequence>
<evidence type="ECO:0000313" key="4">
    <source>
        <dbReference type="EMBL" id="EGC30206.1"/>
    </source>
</evidence>
<name>F1A0R8_DICPU</name>
<protein>
    <recommendedName>
        <fullName evidence="6">Kelch repeat-containing protein</fullName>
    </recommendedName>
</protein>